<sequence length="309" mass="34582">MSATVERLPESIVHTAIEWQMRLRDGTGTPEQHQQFQVWLRDDERHQLAWQRLQQMSGLFQTSRLPGAAQTIPLLQRAEADLSRRRTLKLLGFGLAAGSAALLTMQAPPTWHAAFATATGERRRVNLGDDIQVLLNTNSALDVHGGELVLHAGEVLVEGAKWRVRCRFAECSGQQARVLLRERDDYSEIRVERGEVMVNAEAGQRWLQAGEGLGVSAEAMTTLGKGPIDAFAWTRGLLVVNDIRLADFLAEAGRYRQGWLGCDTAVADLRLSGVFRLAEPTQILRNITHLLPVRVVERTRWWVRIMPVA</sequence>
<feature type="domain" description="FecR N-terminal" evidence="2">
    <location>
        <begin position="16"/>
        <end position="56"/>
    </location>
</feature>
<evidence type="ECO:0000259" key="1">
    <source>
        <dbReference type="Pfam" id="PF04773"/>
    </source>
</evidence>
<evidence type="ECO:0000313" key="4">
    <source>
        <dbReference type="EMBL" id="QFY57042.1"/>
    </source>
</evidence>
<dbReference type="Gene3D" id="2.60.120.1440">
    <property type="match status" value="1"/>
</dbReference>
<dbReference type="InterPro" id="IPR012373">
    <property type="entry name" value="Ferrdict_sens_TM"/>
</dbReference>
<dbReference type="GO" id="GO:0016989">
    <property type="term" value="F:sigma factor antagonist activity"/>
    <property type="evidence" value="ECO:0007669"/>
    <property type="project" value="TreeGrafter"/>
</dbReference>
<dbReference type="AlphaFoldDB" id="A0AA91U5L1"/>
<dbReference type="Pfam" id="PF16220">
    <property type="entry name" value="DUF4880"/>
    <property type="match status" value="1"/>
</dbReference>
<dbReference type="Pfam" id="PF04773">
    <property type="entry name" value="FecR"/>
    <property type="match status" value="1"/>
</dbReference>
<dbReference type="RefSeq" id="WP_096344864.1">
    <property type="nucleotide sequence ID" value="NZ_CP033116.1"/>
</dbReference>
<dbReference type="InterPro" id="IPR006860">
    <property type="entry name" value="FecR"/>
</dbReference>
<dbReference type="PANTHER" id="PTHR30273:SF2">
    <property type="entry name" value="PROTEIN FECR"/>
    <property type="match status" value="1"/>
</dbReference>
<evidence type="ECO:0000259" key="2">
    <source>
        <dbReference type="Pfam" id="PF16220"/>
    </source>
</evidence>
<accession>A0AA91U5L1</accession>
<dbReference type="PIRSF" id="PIRSF018266">
    <property type="entry name" value="FecR"/>
    <property type="match status" value="1"/>
</dbReference>
<dbReference type="PANTHER" id="PTHR30273">
    <property type="entry name" value="PERIPLASMIC SIGNAL SENSOR AND SIGMA FACTOR ACTIVATOR FECR-RELATED"/>
    <property type="match status" value="1"/>
</dbReference>
<feature type="domain" description="FecR protein" evidence="1">
    <location>
        <begin position="116"/>
        <end position="196"/>
    </location>
</feature>
<name>A0AA91U5L1_9GAMM</name>
<reference evidence="4 6" key="2">
    <citation type="submission" date="2018-10" db="EMBL/GenBank/DDBJ databases">
        <title>Complete genome sequence of Pseudomonas pelagia strain Kongs-67.</title>
        <authorList>
            <person name="Sinha R.K."/>
            <person name="Krishnan K."/>
        </authorList>
    </citation>
    <scope>NUCLEOTIDE SEQUENCE [LARGE SCALE GENOMIC DNA]</scope>
    <source>
        <strain evidence="4 6">Kongs-67</strain>
    </source>
</reference>
<dbReference type="Proteomes" id="UP000344571">
    <property type="component" value="Chromosome"/>
</dbReference>
<dbReference type="EMBL" id="CP033116">
    <property type="protein sequence ID" value="QFY57042.1"/>
    <property type="molecule type" value="Genomic_DNA"/>
</dbReference>
<dbReference type="EMBL" id="NWMT01000023">
    <property type="protein sequence ID" value="PCD01136.1"/>
    <property type="molecule type" value="Genomic_DNA"/>
</dbReference>
<organism evidence="3 5">
    <name type="scientific">Halopseudomonas pelagia</name>
    <dbReference type="NCBI Taxonomy" id="553151"/>
    <lineage>
        <taxon>Bacteria</taxon>
        <taxon>Pseudomonadati</taxon>
        <taxon>Pseudomonadota</taxon>
        <taxon>Gammaproteobacteria</taxon>
        <taxon>Pseudomonadales</taxon>
        <taxon>Pseudomonadaceae</taxon>
        <taxon>Halopseudomonas</taxon>
    </lineage>
</organism>
<evidence type="ECO:0000313" key="3">
    <source>
        <dbReference type="EMBL" id="PCD01136.1"/>
    </source>
</evidence>
<evidence type="ECO:0000313" key="5">
    <source>
        <dbReference type="Proteomes" id="UP000243750"/>
    </source>
</evidence>
<evidence type="ECO:0000313" key="6">
    <source>
        <dbReference type="Proteomes" id="UP000344571"/>
    </source>
</evidence>
<reference evidence="3 5" key="1">
    <citation type="submission" date="2017-09" db="EMBL/GenBank/DDBJ databases">
        <title>Bacterial and phytoplankton interrelationship in Kongsfjorden, an Arctic fjord.</title>
        <authorList>
            <person name="Sinha R."/>
            <person name="Krishnan K."/>
        </authorList>
    </citation>
    <scope>NUCLEOTIDE SEQUENCE [LARGE SCALE GENOMIC DNA]</scope>
    <source>
        <strain evidence="3 5">58</strain>
    </source>
</reference>
<dbReference type="InterPro" id="IPR032623">
    <property type="entry name" value="FecR_N"/>
</dbReference>
<gene>
    <name evidence="3" type="ORF">CO192_01465</name>
    <name evidence="4" type="ORF">EAO82_12120</name>
</gene>
<protein>
    <submittedName>
        <fullName evidence="3">DUF4880 domain-containing protein</fullName>
    </submittedName>
</protein>
<dbReference type="Proteomes" id="UP000243750">
    <property type="component" value="Unassembled WGS sequence"/>
</dbReference>
<keyword evidence="6" id="KW-1185">Reference proteome</keyword>
<proteinExistence type="predicted"/>